<accession>A0A330L7R7</accession>
<dbReference type="EMBL" id="OUNR01000017">
    <property type="protein sequence ID" value="SPP65746.1"/>
    <property type="molecule type" value="Genomic_DNA"/>
</dbReference>
<reference evidence="2" key="1">
    <citation type="submission" date="2018-04" db="EMBL/GenBank/DDBJ databases">
        <authorList>
            <person name="Lucker S."/>
            <person name="Sakoula D."/>
        </authorList>
    </citation>
    <scope>NUCLEOTIDE SEQUENCE [LARGE SCALE GENOMIC DNA]</scope>
</reference>
<dbReference type="RefSeq" id="WP_181416847.1">
    <property type="nucleotide sequence ID" value="NZ_OUNR01000017.1"/>
</dbReference>
<name>A0A330L7R7_9BACT</name>
<dbReference type="Proteomes" id="UP000248168">
    <property type="component" value="Unassembled WGS sequence"/>
</dbReference>
<evidence type="ECO:0000313" key="2">
    <source>
        <dbReference type="Proteomes" id="UP000248168"/>
    </source>
</evidence>
<dbReference type="InParanoid" id="A0A330L7R7"/>
<proteinExistence type="predicted"/>
<gene>
    <name evidence="1" type="ORF">NITLEN_40219</name>
</gene>
<dbReference type="AlphaFoldDB" id="A0A330L7R7"/>
<sequence>MKPGYRLVIVDKAGVLVSEFQLTEAALAQPEAFVSALKQAVEDVEEEEV</sequence>
<keyword evidence="2" id="KW-1185">Reference proteome</keyword>
<protein>
    <submittedName>
        <fullName evidence="1">Uncharacterized protein</fullName>
    </submittedName>
</protein>
<evidence type="ECO:0000313" key="1">
    <source>
        <dbReference type="EMBL" id="SPP65746.1"/>
    </source>
</evidence>
<organism evidence="1 2">
    <name type="scientific">Nitrospira lenta</name>
    <dbReference type="NCBI Taxonomy" id="1436998"/>
    <lineage>
        <taxon>Bacteria</taxon>
        <taxon>Pseudomonadati</taxon>
        <taxon>Nitrospirota</taxon>
        <taxon>Nitrospiria</taxon>
        <taxon>Nitrospirales</taxon>
        <taxon>Nitrospiraceae</taxon>
        <taxon>Nitrospira</taxon>
    </lineage>
</organism>